<dbReference type="PANTHER" id="PTHR21666:SF268">
    <property type="entry name" value="PEPTIDASE M23 DOMAIN-CONTAINING PROTEIN"/>
    <property type="match status" value="1"/>
</dbReference>
<dbReference type="GO" id="GO:0016787">
    <property type="term" value="F:hydrolase activity"/>
    <property type="evidence" value="ECO:0007669"/>
    <property type="project" value="UniProtKB-KW"/>
</dbReference>
<dbReference type="EC" id="3.4.24.-" evidence="3"/>
<evidence type="ECO:0000259" key="2">
    <source>
        <dbReference type="Pfam" id="PF01551"/>
    </source>
</evidence>
<keyword evidence="3" id="KW-0378">Hydrolase</keyword>
<feature type="compositionally biased region" description="Low complexity" evidence="1">
    <location>
        <begin position="185"/>
        <end position="197"/>
    </location>
</feature>
<dbReference type="Proteomes" id="UP001589898">
    <property type="component" value="Unassembled WGS sequence"/>
</dbReference>
<dbReference type="RefSeq" id="WP_189496967.1">
    <property type="nucleotide sequence ID" value="NZ_BMZT01000006.1"/>
</dbReference>
<dbReference type="InterPro" id="IPR050570">
    <property type="entry name" value="Cell_wall_metabolism_enzyme"/>
</dbReference>
<reference evidence="3 4" key="1">
    <citation type="submission" date="2024-09" db="EMBL/GenBank/DDBJ databases">
        <authorList>
            <person name="Sun Q."/>
            <person name="Mori K."/>
        </authorList>
    </citation>
    <scope>NUCLEOTIDE SEQUENCE [LARGE SCALE GENOMIC DNA]</scope>
    <source>
        <strain evidence="3 4">KCTC 52403</strain>
    </source>
</reference>
<feature type="domain" description="M23ase beta-sheet core" evidence="2">
    <location>
        <begin position="73"/>
        <end position="171"/>
    </location>
</feature>
<accession>A0ABV6SWL8</accession>
<sequence>MRGLLRLLAWLLVLAALAVVADWAWRQPFMDRPRTLWELSRMPPPDAVAMPVAGVRARQVADTFGAARGRDRTHQGVDIFATRGTDVVSATRGVVSSVREGGLGGRQVWVLGPAGQRHYYAHLDDWAPGLAAGDVVEEGHVLGSVGDTGNARGTPPHLHYGIYGDDGAIDPLPLLRAAARDGEAAPDAPDAPDAPAR</sequence>
<evidence type="ECO:0000313" key="3">
    <source>
        <dbReference type="EMBL" id="MFC0717833.1"/>
    </source>
</evidence>
<dbReference type="Gene3D" id="2.70.70.10">
    <property type="entry name" value="Glucose Permease (Domain IIA)"/>
    <property type="match status" value="1"/>
</dbReference>
<dbReference type="Pfam" id="PF01551">
    <property type="entry name" value="Peptidase_M23"/>
    <property type="match status" value="1"/>
</dbReference>
<feature type="region of interest" description="Disordered" evidence="1">
    <location>
        <begin position="178"/>
        <end position="197"/>
    </location>
</feature>
<dbReference type="InterPro" id="IPR016047">
    <property type="entry name" value="M23ase_b-sheet_dom"/>
</dbReference>
<dbReference type="SUPFAM" id="SSF51261">
    <property type="entry name" value="Duplicated hybrid motif"/>
    <property type="match status" value="1"/>
</dbReference>
<organism evidence="3 4">
    <name type="scientific">Luteimonas padinae</name>
    <dbReference type="NCBI Taxonomy" id="1714359"/>
    <lineage>
        <taxon>Bacteria</taxon>
        <taxon>Pseudomonadati</taxon>
        <taxon>Pseudomonadota</taxon>
        <taxon>Gammaproteobacteria</taxon>
        <taxon>Lysobacterales</taxon>
        <taxon>Lysobacteraceae</taxon>
        <taxon>Luteimonas</taxon>
    </lineage>
</organism>
<comment type="caution">
    <text evidence="3">The sequence shown here is derived from an EMBL/GenBank/DDBJ whole genome shotgun (WGS) entry which is preliminary data.</text>
</comment>
<keyword evidence="4" id="KW-1185">Reference proteome</keyword>
<dbReference type="PANTHER" id="PTHR21666">
    <property type="entry name" value="PEPTIDASE-RELATED"/>
    <property type="match status" value="1"/>
</dbReference>
<evidence type="ECO:0000256" key="1">
    <source>
        <dbReference type="SAM" id="MobiDB-lite"/>
    </source>
</evidence>
<name>A0ABV6SWL8_9GAMM</name>
<dbReference type="EMBL" id="JBHLTF010000030">
    <property type="protein sequence ID" value="MFC0717833.1"/>
    <property type="molecule type" value="Genomic_DNA"/>
</dbReference>
<protein>
    <submittedName>
        <fullName evidence="3">M23 family metallopeptidase</fullName>
        <ecNumber evidence="3">3.4.24.-</ecNumber>
    </submittedName>
</protein>
<dbReference type="InterPro" id="IPR011055">
    <property type="entry name" value="Dup_hybrid_motif"/>
</dbReference>
<gene>
    <name evidence="3" type="ORF">ACFFFU_08750</name>
</gene>
<proteinExistence type="predicted"/>
<evidence type="ECO:0000313" key="4">
    <source>
        <dbReference type="Proteomes" id="UP001589898"/>
    </source>
</evidence>
<dbReference type="CDD" id="cd12797">
    <property type="entry name" value="M23_peptidase"/>
    <property type="match status" value="1"/>
</dbReference>